<dbReference type="InterPro" id="IPR042102">
    <property type="entry name" value="RNA_pol_Rpb1_3_sf"/>
</dbReference>
<dbReference type="SUPFAM" id="SSF64484">
    <property type="entry name" value="beta and beta-prime subunits of DNA dependent RNA-polymerase"/>
    <property type="match status" value="1"/>
</dbReference>
<accession>A0A6C0JS58</accession>
<evidence type="ECO:0000256" key="10">
    <source>
        <dbReference type="SAM" id="MobiDB-lite"/>
    </source>
</evidence>
<evidence type="ECO:0000256" key="1">
    <source>
        <dbReference type="ARBA" id="ARBA00006460"/>
    </source>
</evidence>
<dbReference type="FunFam" id="2.40.40.20:FF:000019">
    <property type="entry name" value="DNA-directed RNA polymerase II subunit RPB1"/>
    <property type="match status" value="1"/>
</dbReference>
<keyword evidence="7" id="KW-0862">Zinc</keyword>
<protein>
    <recommendedName>
        <fullName evidence="2">DNA-directed RNA polymerase</fullName>
        <ecNumber evidence="2">2.7.7.6</ecNumber>
    </recommendedName>
</protein>
<evidence type="ECO:0000259" key="11">
    <source>
        <dbReference type="SMART" id="SM00663"/>
    </source>
</evidence>
<evidence type="ECO:0000256" key="5">
    <source>
        <dbReference type="ARBA" id="ARBA00022695"/>
    </source>
</evidence>
<dbReference type="GO" id="GO:0003899">
    <property type="term" value="F:DNA-directed RNA polymerase activity"/>
    <property type="evidence" value="ECO:0007669"/>
    <property type="project" value="UniProtKB-EC"/>
</dbReference>
<evidence type="ECO:0000256" key="4">
    <source>
        <dbReference type="ARBA" id="ARBA00022679"/>
    </source>
</evidence>
<keyword evidence="5" id="KW-0548">Nucleotidyltransferase</keyword>
<dbReference type="InterPro" id="IPR007081">
    <property type="entry name" value="RNA_pol_Rpb1_5"/>
</dbReference>
<dbReference type="InterPro" id="IPR007075">
    <property type="entry name" value="RNA_pol_Rpb1_6"/>
</dbReference>
<evidence type="ECO:0000256" key="7">
    <source>
        <dbReference type="ARBA" id="ARBA00022833"/>
    </source>
</evidence>
<name>A0A6C0JS58_9ZZZZ</name>
<organism evidence="12">
    <name type="scientific">viral metagenome</name>
    <dbReference type="NCBI Taxonomy" id="1070528"/>
    <lineage>
        <taxon>unclassified sequences</taxon>
        <taxon>metagenomes</taxon>
        <taxon>organismal metagenomes</taxon>
    </lineage>
</organism>
<dbReference type="Gene3D" id="1.10.132.30">
    <property type="match status" value="1"/>
</dbReference>
<evidence type="ECO:0000256" key="3">
    <source>
        <dbReference type="ARBA" id="ARBA00022478"/>
    </source>
</evidence>
<keyword evidence="3" id="KW-0240">DNA-directed RNA polymerase</keyword>
<dbReference type="FunFam" id="1.10.132.30:FF:000001">
    <property type="entry name" value="DNA-directed RNA polymerase subunit"/>
    <property type="match status" value="1"/>
</dbReference>
<keyword evidence="6" id="KW-0479">Metal-binding</keyword>
<keyword evidence="8" id="KW-0460">Magnesium</keyword>
<dbReference type="Pfam" id="PF05000">
    <property type="entry name" value="RNA_pol_Rpb1_4"/>
    <property type="match status" value="1"/>
</dbReference>
<dbReference type="PANTHER" id="PTHR19376">
    <property type="entry name" value="DNA-DIRECTED RNA POLYMERASE"/>
    <property type="match status" value="1"/>
</dbReference>
<dbReference type="NCBIfam" id="NF006336">
    <property type="entry name" value="PRK08566.1"/>
    <property type="match status" value="1"/>
</dbReference>
<dbReference type="EC" id="2.7.7.6" evidence="2"/>
<dbReference type="Pfam" id="PF00623">
    <property type="entry name" value="RNA_pol_Rpb1_2"/>
    <property type="match status" value="1"/>
</dbReference>
<evidence type="ECO:0000256" key="9">
    <source>
        <dbReference type="ARBA" id="ARBA00023163"/>
    </source>
</evidence>
<dbReference type="EMBL" id="MN740685">
    <property type="protein sequence ID" value="QHU07656.1"/>
    <property type="molecule type" value="Genomic_DNA"/>
</dbReference>
<dbReference type="Gene3D" id="4.10.860.120">
    <property type="entry name" value="RNA polymerase II, clamp domain"/>
    <property type="match status" value="1"/>
</dbReference>
<dbReference type="PANTHER" id="PTHR19376:SF37">
    <property type="entry name" value="DNA-DIRECTED RNA POLYMERASE II SUBUNIT RPB1"/>
    <property type="match status" value="1"/>
</dbReference>
<dbReference type="SMART" id="SM00663">
    <property type="entry name" value="RPOLA_N"/>
    <property type="match status" value="1"/>
</dbReference>
<sequence length="1502" mass="171295">MDSNSIKEIKRVQFGIFSADEIRKKSVVEVKSYKINEDGKPKENGLLDPRQGVTERGKKCKTCNGIGYECIGHFGHIELGTKIINVQFIKQIIMYLRCVCFRCSKILKNTTDSDMLEILNSTKTRPKKRFTLIYELTMKKKVPKCKNVRGNNSDTESVRLCDFEQPSYKKLTNSTGHYIVIDYSKGKSETLSSERIYDIFVGISDKDCIILGMDPMFSRPERMILTVLPVPPPQVRPPVTSGATKSQDDLTFKLHDIVYSSNIIKETIVNEKKNENMIIEENKKLQYHVTTYFDNEIPNVTPATHKDGRLLVGIKKRLKGKDGRVRDNLMGKRVDFCARTVIGGDPNLEIYEIGVPQSIAKTLTFPEIVTPDNIDELKKLVLIGDSDYPGARYIIRDDESIIDLKKNKYNEIFLKNGYIVERHMKNGDLVVFNRQPTLHKMSMMGHKVRVLPWSTFRINLSVTTPYNADFDGDEMNLHFPQSLNTKSETKEIFMVSKNILTPQSNRPVMGIVQDALLGSKYITKRDTFIEKNDFMNLLLQIKDWNGKIPLPCILKPKTLWSGKQLFSIVIPGNVNIIRNNSEHPDKENTKEDELIIKKYILPGYSKIIKYNPTDIESKVIESRMIKEWLSEEDTKVIIRNGQLLCGTLCKKTLGPINSSLIHIVALDFDDNISSTFYSNIQKIVNNWLLIRGHTIGIEDIIVDYPTHKIISETIRKAKKEVLENIDQVKRGELLAAPGNTIEQTFENKVNLILNEARDKCGSNTQKSLSNNNNLKAMVTSGSKGSKINIAQIMACVGQQNVEGKRIAFGFKDRTLPFFDKNDYSPESKGFVENSYLTGLSPTEFFFHAMGGREGIIDTAVKTADSGYIQRRLIKSMETCMVRYDGTVRNSLNQIIQFIYGDDGLDGCFLEFQDLPTLKVSNLQFEFNFRFKNDKNCKELDEEWETLKVDRKVLRMFIFPNDVSHVVLPCNIERLIDDAKIKFPTSKNECPLEPLEIIREVKELSNRLIIDNGKEKISKLVQFNATLLINILIRSKLCCRQVIDIHKLNRNSFFQIIRNIQTKFFKSIVNPGEMVGPLAALSLGEPATQMTLNTFHYAGVSSKNVTLGIPRLKEIINVSKKLKTPSNTIYFVESIANNFDKVKEILYNIEKTTLHQIVSKHEYDDNKGENIILKLYLNSEIMNSRNIKMENVEKSIRNHLTEIFPFDVKVEGYTISLNLTKKEPMINDKAFLKNIKIQLNTLTVKGISEISKVYMYKPESDKRKICIDKNGEFKAIDDEYIFETDGLALKKILKVDGVDILRTTSNHVIEILNVFGVEACKKSLEIELDKVISFDGTYVNARHLNLLCNVMTFNGKIMSINRHGINKQEVGPLLKASFEETLDVLVDAATHSDCDKILGVSESIMLGKLARCGTGSFDLVMDNEKLKTPITRTEDKKTKKTLKLETIQEDEHFLEEPNTYDVKSKALGFNVKPERERSPSLNVKSEDDEETYNYVPSLIKSEE</sequence>
<dbReference type="Gene3D" id="1.10.274.100">
    <property type="entry name" value="RNA polymerase Rpb1, domain 3"/>
    <property type="match status" value="1"/>
</dbReference>
<evidence type="ECO:0000313" key="12">
    <source>
        <dbReference type="EMBL" id="QHU07656.1"/>
    </source>
</evidence>
<dbReference type="Pfam" id="PF04997">
    <property type="entry name" value="RNA_pol_Rpb1_1"/>
    <property type="match status" value="1"/>
</dbReference>
<evidence type="ECO:0000256" key="8">
    <source>
        <dbReference type="ARBA" id="ARBA00022842"/>
    </source>
</evidence>
<dbReference type="InterPro" id="IPR038120">
    <property type="entry name" value="Rpb1_funnel_sf"/>
</dbReference>
<dbReference type="InterPro" id="IPR006592">
    <property type="entry name" value="RNA_pol_N"/>
</dbReference>
<dbReference type="Gene3D" id="3.30.1490.180">
    <property type="entry name" value="RNA polymerase ii"/>
    <property type="match status" value="1"/>
</dbReference>
<dbReference type="InterPro" id="IPR007083">
    <property type="entry name" value="RNA_pol_Rpb1_4"/>
</dbReference>
<dbReference type="Pfam" id="PF04998">
    <property type="entry name" value="RNA_pol_Rpb1_5"/>
    <property type="match status" value="1"/>
</dbReference>
<keyword evidence="4" id="KW-0808">Transferase</keyword>
<dbReference type="InterPro" id="IPR045867">
    <property type="entry name" value="DNA-dir_RpoC_beta_prime"/>
</dbReference>
<evidence type="ECO:0000256" key="2">
    <source>
        <dbReference type="ARBA" id="ARBA00012418"/>
    </source>
</evidence>
<dbReference type="InterPro" id="IPR044893">
    <property type="entry name" value="RNA_pol_Rpb1_clamp_domain"/>
</dbReference>
<proteinExistence type="inferred from homology"/>
<dbReference type="Gene3D" id="1.10.150.390">
    <property type="match status" value="1"/>
</dbReference>
<dbReference type="CDD" id="cd02733">
    <property type="entry name" value="RNAP_II_RPB1_N"/>
    <property type="match status" value="1"/>
</dbReference>
<feature type="region of interest" description="Disordered" evidence="10">
    <location>
        <begin position="1470"/>
        <end position="1502"/>
    </location>
</feature>
<dbReference type="Pfam" id="PF04992">
    <property type="entry name" value="RNA_pol_Rpb1_6"/>
    <property type="match status" value="1"/>
</dbReference>
<dbReference type="Gene3D" id="6.10.250.2940">
    <property type="match status" value="1"/>
</dbReference>
<reference evidence="12" key="1">
    <citation type="journal article" date="2020" name="Nature">
        <title>Giant virus diversity and host interactions through global metagenomics.</title>
        <authorList>
            <person name="Schulz F."/>
            <person name="Roux S."/>
            <person name="Paez-Espino D."/>
            <person name="Jungbluth S."/>
            <person name="Walsh D.A."/>
            <person name="Denef V.J."/>
            <person name="McMahon K.D."/>
            <person name="Konstantinidis K.T."/>
            <person name="Eloe-Fadrosh E.A."/>
            <person name="Kyrpides N.C."/>
            <person name="Woyke T."/>
        </authorList>
    </citation>
    <scope>NUCLEOTIDE SEQUENCE</scope>
    <source>
        <strain evidence="12">GVMAG-S-1041349-163</strain>
    </source>
</reference>
<dbReference type="Gene3D" id="6.20.50.80">
    <property type="match status" value="1"/>
</dbReference>
<dbReference type="GO" id="GO:0003677">
    <property type="term" value="F:DNA binding"/>
    <property type="evidence" value="ECO:0007669"/>
    <property type="project" value="InterPro"/>
</dbReference>
<feature type="domain" description="RNA polymerase N-terminal" evidence="11">
    <location>
        <begin position="221"/>
        <end position="523"/>
    </location>
</feature>
<dbReference type="Pfam" id="PF04983">
    <property type="entry name" value="RNA_pol_Rpb1_3"/>
    <property type="match status" value="1"/>
</dbReference>
<dbReference type="GO" id="GO:0046872">
    <property type="term" value="F:metal ion binding"/>
    <property type="evidence" value="ECO:0007669"/>
    <property type="project" value="UniProtKB-KW"/>
</dbReference>
<keyword evidence="9" id="KW-0804">Transcription</keyword>
<dbReference type="Gene3D" id="2.40.40.20">
    <property type="match status" value="1"/>
</dbReference>
<comment type="similarity">
    <text evidence="1">Belongs to the RNA polymerase beta' chain family.</text>
</comment>
<dbReference type="InterPro" id="IPR007080">
    <property type="entry name" value="RNA_pol_Rpb1_1"/>
</dbReference>
<dbReference type="GO" id="GO:0006351">
    <property type="term" value="P:DNA-templated transcription"/>
    <property type="evidence" value="ECO:0007669"/>
    <property type="project" value="InterPro"/>
</dbReference>
<dbReference type="InterPro" id="IPR007066">
    <property type="entry name" value="RNA_pol_Rpb1_3"/>
</dbReference>
<dbReference type="GO" id="GO:0005665">
    <property type="term" value="C:RNA polymerase II, core complex"/>
    <property type="evidence" value="ECO:0007669"/>
    <property type="project" value="TreeGrafter"/>
</dbReference>
<dbReference type="InterPro" id="IPR000722">
    <property type="entry name" value="RNA_pol_asu"/>
</dbReference>
<evidence type="ECO:0000256" key="6">
    <source>
        <dbReference type="ARBA" id="ARBA00022723"/>
    </source>
</evidence>